<evidence type="ECO:0000313" key="1">
    <source>
        <dbReference type="EMBL" id="CAD5235993.1"/>
    </source>
</evidence>
<name>A0A7R8MJ86_9CAUD</name>
<organism evidence="1 2">
    <name type="scientific">Klebsiella phage vB_KvM-Eowyn</name>
    <dbReference type="NCBI Taxonomy" id="2762819"/>
    <lineage>
        <taxon>Viruses</taxon>
        <taxon>Duplodnaviria</taxon>
        <taxon>Heunggongvirae</taxon>
        <taxon>Uroviricota</taxon>
        <taxon>Caudoviricetes</taxon>
        <taxon>Chimalliviridae</taxon>
        <taxon>Eowynvirus</taxon>
        <taxon>Eowynvirus eowyn</taxon>
    </lineage>
</organism>
<dbReference type="SUPFAM" id="SSF53756">
    <property type="entry name" value="UDP-Glycosyltransferase/glycogen phosphorylase"/>
    <property type="match status" value="1"/>
</dbReference>
<proteinExistence type="predicted"/>
<dbReference type="Gene3D" id="3.40.50.2000">
    <property type="entry name" value="Glycogen Phosphorylase B"/>
    <property type="match status" value="1"/>
</dbReference>
<dbReference type="EMBL" id="LR881104">
    <property type="protein sequence ID" value="CAD5235993.1"/>
    <property type="molecule type" value="Genomic_DNA"/>
</dbReference>
<dbReference type="Proteomes" id="UP000596247">
    <property type="component" value="Chromosome"/>
</dbReference>
<sequence length="296" mass="33622">MARYLINGMQGIGDQLLQRPFIKRLVMSGNEVWIQTPIPEFYQDIPNVHFVRANTTLRTQKKNESRTQVKYEEVPRDLKLITKKIFYGIKDLENGSVFAAGRRQFGVEPVALDMPHFQLPNKYIPGNIKKLALIRPTTERKEWHNASRGPLNKHIDEVSKALQARGYFCISVADLEPGAEWIPDVEPFAHLKIHKGELSITELMALVERADIVVTGPCLISQAAFAYRRPTIFLGGGNGGCNHHTKITDPRIMSLHNCLFVYPDKYCMCYEMKHACNKYISNVTGKINGWLNAQGL</sequence>
<protein>
    <recommendedName>
        <fullName evidence="3">Glycosyltransferase family 9 protein</fullName>
    </recommendedName>
</protein>
<evidence type="ECO:0008006" key="3">
    <source>
        <dbReference type="Google" id="ProtNLM"/>
    </source>
</evidence>
<gene>
    <name evidence="1" type="ORF">LLCLJKAH_00004</name>
</gene>
<keyword evidence="2" id="KW-1185">Reference proteome</keyword>
<reference evidence="1 2" key="1">
    <citation type="submission" date="2020-09" db="EMBL/GenBank/DDBJ databases">
        <authorList>
            <person name="Jameson E."/>
        </authorList>
    </citation>
    <scope>NUCLEOTIDE SEQUENCE [LARGE SCALE GENOMIC DNA]</scope>
</reference>
<evidence type="ECO:0000313" key="2">
    <source>
        <dbReference type="Proteomes" id="UP000596247"/>
    </source>
</evidence>
<accession>A0A7R8MJ86</accession>